<feature type="coiled-coil region" evidence="1">
    <location>
        <begin position="2"/>
        <end position="32"/>
    </location>
</feature>
<organism evidence="2 3">
    <name type="scientific">Ectobacillus ponti</name>
    <dbReference type="NCBI Taxonomy" id="2961894"/>
    <lineage>
        <taxon>Bacteria</taxon>
        <taxon>Bacillati</taxon>
        <taxon>Bacillota</taxon>
        <taxon>Bacilli</taxon>
        <taxon>Bacillales</taxon>
        <taxon>Bacillaceae</taxon>
        <taxon>Ectobacillus</taxon>
    </lineage>
</organism>
<keyword evidence="3" id="KW-1185">Reference proteome</keyword>
<evidence type="ECO:0000256" key="1">
    <source>
        <dbReference type="SAM" id="Coils"/>
    </source>
</evidence>
<evidence type="ECO:0000313" key="3">
    <source>
        <dbReference type="Proteomes" id="UP001156102"/>
    </source>
</evidence>
<comment type="caution">
    <text evidence="2">The sequence shown here is derived from an EMBL/GenBank/DDBJ whole genome shotgun (WGS) entry which is preliminary data.</text>
</comment>
<dbReference type="AlphaFoldDB" id="A0AA42BPI4"/>
<dbReference type="EMBL" id="JANCLT010000005">
    <property type="protein sequence ID" value="MCP8969160.1"/>
    <property type="molecule type" value="Genomic_DNA"/>
</dbReference>
<sequence length="108" mass="12687">MEELLKQMLEQMEQMREEVRSVSQRLDSIEHRVSVNQIDLTDIKELAEMMETVQKEELLRLSRILKEGGANAYVKEELKHLHQRLDAQLLKIARNEEAILMMGGKEIQ</sequence>
<protein>
    <submittedName>
        <fullName evidence="2">Uncharacterized protein</fullName>
    </submittedName>
</protein>
<name>A0AA42BPI4_9BACI</name>
<evidence type="ECO:0000313" key="2">
    <source>
        <dbReference type="EMBL" id="MCP8969160.1"/>
    </source>
</evidence>
<dbReference type="RefSeq" id="WP_254759073.1">
    <property type="nucleotide sequence ID" value="NZ_JANCLT010000005.1"/>
</dbReference>
<dbReference type="Proteomes" id="UP001156102">
    <property type="component" value="Unassembled WGS sequence"/>
</dbReference>
<gene>
    <name evidence="2" type="ORF">NK662_11470</name>
</gene>
<keyword evidence="1" id="KW-0175">Coiled coil</keyword>
<accession>A0AA42BPI4</accession>
<proteinExistence type="predicted"/>
<reference evidence="2" key="1">
    <citation type="submission" date="2022-07" db="EMBL/GenBank/DDBJ databases">
        <authorList>
            <person name="Li W.-J."/>
            <person name="Deng Q.-Q."/>
        </authorList>
    </citation>
    <scope>NUCLEOTIDE SEQUENCE</scope>
    <source>
        <strain evidence="2">SYSU M60031</strain>
    </source>
</reference>